<dbReference type="RefSeq" id="WP_201246824.1">
    <property type="nucleotide sequence ID" value="NZ_NHSF01000073.1"/>
</dbReference>
<evidence type="ECO:0000256" key="7">
    <source>
        <dbReference type="ARBA" id="ARBA00022982"/>
    </source>
</evidence>
<evidence type="ECO:0000256" key="8">
    <source>
        <dbReference type="ARBA" id="ARBA00022989"/>
    </source>
</evidence>
<keyword evidence="10" id="KW-1003">Cell membrane</keyword>
<dbReference type="EC" id="7.-.-.-" evidence="10"/>
<keyword evidence="12" id="KW-1185">Reference proteome</keyword>
<proteinExistence type="inferred from homology"/>
<dbReference type="Proteomes" id="UP001296967">
    <property type="component" value="Unassembled WGS sequence"/>
</dbReference>
<feature type="transmembrane region" description="Helical" evidence="10">
    <location>
        <begin position="44"/>
        <end position="66"/>
    </location>
</feature>
<dbReference type="InterPro" id="IPR011303">
    <property type="entry name" value="RnfD_bac"/>
</dbReference>
<comment type="function">
    <text evidence="10">Part of a membrane-bound complex that couples electron transfer with translocation of ions across the membrane.</text>
</comment>
<comment type="similarity">
    <text evidence="10">Belongs to the NqrB/RnfD family.</text>
</comment>
<keyword evidence="3 10" id="KW-0285">Flavoprotein</keyword>
<keyword evidence="6 10" id="KW-1278">Translocase</keyword>
<dbReference type="PANTHER" id="PTHR30578:SF0">
    <property type="entry name" value="ION-TRANSLOCATING OXIDOREDUCTASE COMPLEX SUBUNIT D"/>
    <property type="match status" value="1"/>
</dbReference>
<dbReference type="Pfam" id="PF03116">
    <property type="entry name" value="NQR2_RnfD_RnfE"/>
    <property type="match status" value="1"/>
</dbReference>
<feature type="transmembrane region" description="Helical" evidence="10">
    <location>
        <begin position="264"/>
        <end position="283"/>
    </location>
</feature>
<evidence type="ECO:0000256" key="5">
    <source>
        <dbReference type="ARBA" id="ARBA00022692"/>
    </source>
</evidence>
<keyword evidence="9 10" id="KW-0472">Membrane</keyword>
<evidence type="ECO:0000313" key="11">
    <source>
        <dbReference type="EMBL" id="MBK5931988.1"/>
    </source>
</evidence>
<dbReference type="EMBL" id="NHSF01000073">
    <property type="protein sequence ID" value="MBK5931988.1"/>
    <property type="molecule type" value="Genomic_DNA"/>
</dbReference>
<dbReference type="GO" id="GO:0055085">
    <property type="term" value="P:transmembrane transport"/>
    <property type="evidence" value="ECO:0007669"/>
    <property type="project" value="InterPro"/>
</dbReference>
<feature type="transmembrane region" description="Helical" evidence="10">
    <location>
        <begin position="21"/>
        <end position="38"/>
    </location>
</feature>
<gene>
    <name evidence="10" type="primary">rnfD</name>
    <name evidence="11" type="ORF">CCR82_15975</name>
</gene>
<organism evidence="11 12">
    <name type="scientific">Halochromatium salexigens</name>
    <name type="common">Chromatium salexigens</name>
    <dbReference type="NCBI Taxonomy" id="49447"/>
    <lineage>
        <taxon>Bacteria</taxon>
        <taxon>Pseudomonadati</taxon>
        <taxon>Pseudomonadota</taxon>
        <taxon>Gammaproteobacteria</taxon>
        <taxon>Chromatiales</taxon>
        <taxon>Chromatiaceae</taxon>
        <taxon>Halochromatium</taxon>
    </lineage>
</organism>
<evidence type="ECO:0000256" key="2">
    <source>
        <dbReference type="ARBA" id="ARBA00022553"/>
    </source>
</evidence>
<evidence type="ECO:0000256" key="4">
    <source>
        <dbReference type="ARBA" id="ARBA00022643"/>
    </source>
</evidence>
<evidence type="ECO:0000256" key="3">
    <source>
        <dbReference type="ARBA" id="ARBA00022630"/>
    </source>
</evidence>
<feature type="transmembrane region" description="Helical" evidence="10">
    <location>
        <begin position="239"/>
        <end position="258"/>
    </location>
</feature>
<comment type="caution">
    <text evidence="10">Lacks conserved residue(s) required for the propagation of feature annotation.</text>
</comment>
<keyword evidence="7 10" id="KW-0249">Electron transport</keyword>
<feature type="transmembrane region" description="Helical" evidence="10">
    <location>
        <begin position="96"/>
        <end position="114"/>
    </location>
</feature>
<keyword evidence="5 10" id="KW-0812">Transmembrane</keyword>
<dbReference type="PANTHER" id="PTHR30578">
    <property type="entry name" value="ELECTRON TRANSPORT COMPLEX PROTEIN RNFD"/>
    <property type="match status" value="1"/>
</dbReference>
<feature type="transmembrane region" description="Helical" evidence="10">
    <location>
        <begin position="320"/>
        <end position="339"/>
    </location>
</feature>
<keyword evidence="2 10" id="KW-0597">Phosphoprotein</keyword>
<comment type="subcellular location">
    <subcellularLocation>
        <location evidence="10">Cell inner membrane</location>
        <topology evidence="10">Multi-pass membrane protein</topology>
    </subcellularLocation>
</comment>
<comment type="subunit">
    <text evidence="10">The complex is composed of six subunits: RnfA, RnfB, RnfC, RnfD, RnfE and RnfG.</text>
</comment>
<comment type="caution">
    <text evidence="11">The sequence shown here is derived from an EMBL/GenBank/DDBJ whole genome shotgun (WGS) entry which is preliminary data.</text>
</comment>
<keyword evidence="8 10" id="KW-1133">Transmembrane helix</keyword>
<feature type="transmembrane region" description="Helical" evidence="10">
    <location>
        <begin position="126"/>
        <end position="145"/>
    </location>
</feature>
<protein>
    <recommendedName>
        <fullName evidence="10">Ion-translocating oxidoreductase complex subunit D</fullName>
        <ecNumber evidence="10">7.-.-.-</ecNumber>
    </recommendedName>
    <alternativeName>
        <fullName evidence="10">Rnf electron transport complex subunit D</fullName>
    </alternativeName>
</protein>
<sequence>MLAPTLVASPHAHAPVSIERTMRLVMLALLPATLLGLWQFGWPAIVLFAVTLGAALLFEALALLLAGKPLKPSLLDGSALLTGWLLALTLPPWAPWWIGVVGAFVAIIVGKQVFGGLGQNLFNPAMVARVVLLVSFPLEMTQWVGPQPLFFAQTPGLGDALTISLDGLSAPWDAMSGASILGQVDLALQQGSDLGAAMPTLFPPLGALFGGIPGSLGETSALLLLLGGLFLLRKGVIDWVIPVAVLLGVAVPASLLHLLDPTRFAGPLLHLLAGATLLTAFFIATDPVTSPVSRLGQAVFGAGIGLLIYLIRTFGAYPEGAAFAILLMNAATPMVDHYLKPRIFGRDRRGQALPVAGDAAGERKR</sequence>
<dbReference type="HAMAP" id="MF_00462">
    <property type="entry name" value="RsxD_RnfD"/>
    <property type="match status" value="1"/>
</dbReference>
<dbReference type="GO" id="GO:0005886">
    <property type="term" value="C:plasma membrane"/>
    <property type="evidence" value="ECO:0007669"/>
    <property type="project" value="UniProtKB-SubCell"/>
</dbReference>
<keyword evidence="4 10" id="KW-0288">FMN</keyword>
<dbReference type="GO" id="GO:0022900">
    <property type="term" value="P:electron transport chain"/>
    <property type="evidence" value="ECO:0007669"/>
    <property type="project" value="UniProtKB-UniRule"/>
</dbReference>
<evidence type="ECO:0000256" key="9">
    <source>
        <dbReference type="ARBA" id="ARBA00023136"/>
    </source>
</evidence>
<keyword evidence="10" id="KW-0997">Cell inner membrane</keyword>
<keyword evidence="1 10" id="KW-0813">Transport</keyword>
<dbReference type="AlphaFoldDB" id="A0AAJ0UIP0"/>
<feature type="transmembrane region" description="Helical" evidence="10">
    <location>
        <begin position="295"/>
        <end position="314"/>
    </location>
</feature>
<evidence type="ECO:0000256" key="10">
    <source>
        <dbReference type="HAMAP-Rule" id="MF_00462"/>
    </source>
</evidence>
<feature type="transmembrane region" description="Helical" evidence="10">
    <location>
        <begin position="208"/>
        <end position="232"/>
    </location>
</feature>
<dbReference type="InterPro" id="IPR004338">
    <property type="entry name" value="NqrB/RnfD"/>
</dbReference>
<evidence type="ECO:0000313" key="12">
    <source>
        <dbReference type="Proteomes" id="UP001296967"/>
    </source>
</evidence>
<reference evidence="11" key="2">
    <citation type="journal article" date="2020" name="Microorganisms">
        <title>Osmotic Adaptation and Compatible Solute Biosynthesis of Phototrophic Bacteria as Revealed from Genome Analyses.</title>
        <authorList>
            <person name="Imhoff J.F."/>
            <person name="Rahn T."/>
            <person name="Kunzel S."/>
            <person name="Keller A."/>
            <person name="Neulinger S.C."/>
        </authorList>
    </citation>
    <scope>NUCLEOTIDE SEQUENCE</scope>
    <source>
        <strain evidence="11">DSM 4395</strain>
    </source>
</reference>
<name>A0AAJ0UIP0_HALSE</name>
<evidence type="ECO:0000256" key="6">
    <source>
        <dbReference type="ARBA" id="ARBA00022967"/>
    </source>
</evidence>
<evidence type="ECO:0000256" key="1">
    <source>
        <dbReference type="ARBA" id="ARBA00022448"/>
    </source>
</evidence>
<accession>A0AAJ0UIP0</accession>
<comment type="cofactor">
    <cofactor evidence="10">
        <name>FMN</name>
        <dbReference type="ChEBI" id="CHEBI:58210"/>
    </cofactor>
</comment>
<dbReference type="NCBIfam" id="TIGR01946">
    <property type="entry name" value="rnfD"/>
    <property type="match status" value="1"/>
</dbReference>
<reference evidence="11" key="1">
    <citation type="submission" date="2017-05" db="EMBL/GenBank/DDBJ databases">
        <authorList>
            <person name="Imhoff J.F."/>
            <person name="Rahn T."/>
            <person name="Kuenzel S."/>
            <person name="Neulinger S.C."/>
        </authorList>
    </citation>
    <scope>NUCLEOTIDE SEQUENCE</scope>
    <source>
        <strain evidence="11">DSM 4395</strain>
    </source>
</reference>